<evidence type="ECO:0000256" key="1">
    <source>
        <dbReference type="RuleBase" id="RU363098"/>
    </source>
</evidence>
<dbReference type="PANTHER" id="PTHR23079:SF57">
    <property type="entry name" value="RNA-DIRECTED RNA POLYMERASE"/>
    <property type="match status" value="1"/>
</dbReference>
<feature type="region of interest" description="Disordered" evidence="2">
    <location>
        <begin position="231"/>
        <end position="255"/>
    </location>
</feature>
<dbReference type="Pfam" id="PF05183">
    <property type="entry name" value="RdRP"/>
    <property type="match status" value="1"/>
</dbReference>
<dbReference type="InterPro" id="IPR057493">
    <property type="entry name" value="PH_RdRP-assoc"/>
</dbReference>
<reference evidence="6" key="1">
    <citation type="submission" date="2017-02" db="UniProtKB">
        <authorList>
            <consortium name="WormBaseParasite"/>
        </authorList>
    </citation>
    <scope>IDENTIFICATION</scope>
</reference>
<dbReference type="InterPro" id="IPR007855">
    <property type="entry name" value="RDRP"/>
</dbReference>
<dbReference type="GO" id="GO:0003968">
    <property type="term" value="F:RNA-directed RNA polymerase activity"/>
    <property type="evidence" value="ECO:0007669"/>
    <property type="project" value="UniProtKB-KW"/>
</dbReference>
<evidence type="ECO:0000259" key="3">
    <source>
        <dbReference type="Pfam" id="PF05183"/>
    </source>
</evidence>
<feature type="domain" description="PH-like" evidence="4">
    <location>
        <begin position="89"/>
        <end position="317"/>
    </location>
</feature>
<keyword evidence="1" id="KW-0694">RNA-binding</keyword>
<evidence type="ECO:0000313" key="5">
    <source>
        <dbReference type="Proteomes" id="UP000050640"/>
    </source>
</evidence>
<dbReference type="WBParaSite" id="EEL_0000072901-mRNA-1">
    <property type="protein sequence ID" value="EEL_0000072901-mRNA-1"/>
    <property type="gene ID" value="EEL_0000072901"/>
</dbReference>
<dbReference type="InterPro" id="IPR057596">
    <property type="entry name" value="RDRP_core"/>
</dbReference>
<sequence>MCFKQQLGWSDFFGERVGICGAITQREMGDNDYGEQWTELDLEVKSKQWHLDLIPLAMRFQLIAQNVQFTDSCSAVLQVTNKQIFLEDCIPAHMYLPLDACHFGSLFKGRFLSHFSRSACIGTPLEQLHSLQILRVLRNNPAIVDPMFVDFEHDRDIFIVRFAILDAGSRSTNNENDKIPYTSLIPGSAVALKVRYNSVRRILVDLQVRLPNGTCGKRIYFHLNYPPEIRKHQRRTDEEEDKGGSDGNRWRTIPENNDDKRDNCAAINESPYFCLQLRPQTPCIEIAKLILKDHILYQLLSRLRTRAVLSIEFANLNFRYLNTLDYVDAPVCFVGCDHRSCACDDLAGTYEPPFPSVDAACERKIKDCGVFGLEYLIAALLSRGAVVKDQILIDNKTRDAFIDMILKRFKENEELTLEALERLINMIDETKQTPCLFASFEKIRNTLLGQREVLEQINQENKREGYQRVRKVIITPTRMLLVVPELLMGNRVLRTFDKDGNGALRIQFRDDDGTPLRLNTVGLFLIQTTTFNTLSRGIYIGDRHFVYLGSSNSQMRDNGCYFYDDGKGGQAHKIRERLGKFDHCNIPKMMSRMGQCFTQAKQCTVTLKRHKYNKTHDIIGGRDTSQTFYIFSDGVGKVSQEFAEKIALDVGLGASVPSCYQIRHRGIKGVISVDPSLDQRKSWAAANNIIDNNKITNKQNDLAVVFRPSQDKFKAPRDEYIEIVKYSTPTPVCLNRPMISILDQVIMG</sequence>
<dbReference type="STRING" id="1147741.A0A0R3RH24"/>
<dbReference type="AlphaFoldDB" id="A0A0R3RH24"/>
<evidence type="ECO:0000259" key="4">
    <source>
        <dbReference type="Pfam" id="PF25359"/>
    </source>
</evidence>
<comment type="catalytic activity">
    <reaction evidence="1">
        <text>RNA(n) + a ribonucleoside 5'-triphosphate = RNA(n+1) + diphosphate</text>
        <dbReference type="Rhea" id="RHEA:21248"/>
        <dbReference type="Rhea" id="RHEA-COMP:14527"/>
        <dbReference type="Rhea" id="RHEA-COMP:17342"/>
        <dbReference type="ChEBI" id="CHEBI:33019"/>
        <dbReference type="ChEBI" id="CHEBI:61557"/>
        <dbReference type="ChEBI" id="CHEBI:140395"/>
        <dbReference type="EC" id="2.7.7.48"/>
    </reaction>
</comment>
<feature type="domain" description="RDRP core" evidence="3">
    <location>
        <begin position="474"/>
        <end position="744"/>
    </location>
</feature>
<keyword evidence="1" id="KW-0808">Transferase</keyword>
<name>A0A0R3RH24_9BILA</name>
<accession>A0A0R3RH24</accession>
<dbReference type="PANTHER" id="PTHR23079">
    <property type="entry name" value="RNA-DEPENDENT RNA POLYMERASE"/>
    <property type="match status" value="1"/>
</dbReference>
<evidence type="ECO:0000256" key="2">
    <source>
        <dbReference type="SAM" id="MobiDB-lite"/>
    </source>
</evidence>
<dbReference type="EC" id="2.7.7.48" evidence="1"/>
<organism evidence="5 6">
    <name type="scientific">Elaeophora elaphi</name>
    <dbReference type="NCBI Taxonomy" id="1147741"/>
    <lineage>
        <taxon>Eukaryota</taxon>
        <taxon>Metazoa</taxon>
        <taxon>Ecdysozoa</taxon>
        <taxon>Nematoda</taxon>
        <taxon>Chromadorea</taxon>
        <taxon>Rhabditida</taxon>
        <taxon>Spirurina</taxon>
        <taxon>Spiruromorpha</taxon>
        <taxon>Filarioidea</taxon>
        <taxon>Onchocercidae</taxon>
        <taxon>Elaeophora</taxon>
    </lineage>
</organism>
<keyword evidence="1" id="KW-0548">Nucleotidyltransferase</keyword>
<keyword evidence="1" id="KW-0696">RNA-directed RNA polymerase</keyword>
<protein>
    <recommendedName>
        <fullName evidence="1">RNA-dependent RNA polymerase</fullName>
        <ecNumber evidence="1">2.7.7.48</ecNumber>
    </recommendedName>
</protein>
<dbReference type="GO" id="GO:0030422">
    <property type="term" value="P:siRNA processing"/>
    <property type="evidence" value="ECO:0007669"/>
    <property type="project" value="TreeGrafter"/>
</dbReference>
<proteinExistence type="inferred from homology"/>
<dbReference type="GO" id="GO:0003723">
    <property type="term" value="F:RNA binding"/>
    <property type="evidence" value="ECO:0007669"/>
    <property type="project" value="UniProtKB-KW"/>
</dbReference>
<dbReference type="Pfam" id="PF25359">
    <property type="entry name" value="PH_met_RdRP"/>
    <property type="match status" value="1"/>
</dbReference>
<keyword evidence="5" id="KW-1185">Reference proteome</keyword>
<dbReference type="GO" id="GO:0031380">
    <property type="term" value="C:nuclear RNA-directed RNA polymerase complex"/>
    <property type="evidence" value="ECO:0007669"/>
    <property type="project" value="TreeGrafter"/>
</dbReference>
<evidence type="ECO:0000313" key="6">
    <source>
        <dbReference type="WBParaSite" id="EEL_0000072901-mRNA-1"/>
    </source>
</evidence>
<comment type="similarity">
    <text evidence="1">Belongs to the RdRP family.</text>
</comment>
<dbReference type="Proteomes" id="UP000050640">
    <property type="component" value="Unplaced"/>
</dbReference>